<keyword evidence="4" id="KW-0227">DNA damage</keyword>
<evidence type="ECO:0000256" key="6">
    <source>
        <dbReference type="ARBA" id="ARBA00023204"/>
    </source>
</evidence>
<evidence type="ECO:0000256" key="7">
    <source>
        <dbReference type="ARBA" id="ARBA00023239"/>
    </source>
</evidence>
<dbReference type="InterPro" id="IPR012904">
    <property type="entry name" value="OGG_N"/>
</dbReference>
<keyword evidence="10" id="KW-0326">Glycosidase</keyword>
<feature type="signal peptide" evidence="15">
    <location>
        <begin position="1"/>
        <end position="20"/>
    </location>
</feature>
<evidence type="ECO:0000256" key="14">
    <source>
        <dbReference type="SAM" id="MobiDB-lite"/>
    </source>
</evidence>
<keyword evidence="5" id="KW-0378">Hydrolase</keyword>
<keyword evidence="17" id="KW-1185">Reference proteome</keyword>
<organism evidence="17 18">
    <name type="scientific">Plectus sambesii</name>
    <dbReference type="NCBI Taxonomy" id="2011161"/>
    <lineage>
        <taxon>Eukaryota</taxon>
        <taxon>Metazoa</taxon>
        <taxon>Ecdysozoa</taxon>
        <taxon>Nematoda</taxon>
        <taxon>Chromadorea</taxon>
        <taxon>Plectida</taxon>
        <taxon>Plectina</taxon>
        <taxon>Plectoidea</taxon>
        <taxon>Plectidae</taxon>
        <taxon>Plectus</taxon>
    </lineage>
</organism>
<feature type="region of interest" description="Disordered" evidence="14">
    <location>
        <begin position="146"/>
        <end position="178"/>
    </location>
</feature>
<dbReference type="InterPro" id="IPR023170">
    <property type="entry name" value="HhH_base_excis_C"/>
</dbReference>
<evidence type="ECO:0000256" key="13">
    <source>
        <dbReference type="ARBA" id="ARBA00073127"/>
    </source>
</evidence>
<evidence type="ECO:0000256" key="5">
    <source>
        <dbReference type="ARBA" id="ARBA00022801"/>
    </source>
</evidence>
<evidence type="ECO:0000256" key="3">
    <source>
        <dbReference type="ARBA" id="ARBA00012720"/>
    </source>
</evidence>
<dbReference type="SUPFAM" id="SSF52540">
    <property type="entry name" value="P-loop containing nucleoside triphosphate hydrolases"/>
    <property type="match status" value="1"/>
</dbReference>
<dbReference type="Proteomes" id="UP000887566">
    <property type="component" value="Unplaced"/>
</dbReference>
<evidence type="ECO:0000259" key="16">
    <source>
        <dbReference type="SMART" id="SM00478"/>
    </source>
</evidence>
<evidence type="ECO:0000256" key="11">
    <source>
        <dbReference type="ARBA" id="ARBA00025652"/>
    </source>
</evidence>
<dbReference type="Pfam" id="PF13671">
    <property type="entry name" value="AAA_33"/>
    <property type="match status" value="1"/>
</dbReference>
<evidence type="ECO:0000256" key="2">
    <source>
        <dbReference type="ARBA" id="ARBA00010679"/>
    </source>
</evidence>
<dbReference type="FunFam" id="1.10.1670.10:FF:000005">
    <property type="entry name" value="N-glycosylase/DNA lyase OGG1"/>
    <property type="match status" value="1"/>
</dbReference>
<keyword evidence="7" id="KW-0456">Lyase</keyword>
<comment type="subcellular location">
    <subcellularLocation>
        <location evidence="1">Nucleus</location>
    </subcellularLocation>
</comment>
<keyword evidence="9" id="KW-0511">Multifunctional enzyme</keyword>
<comment type="similarity">
    <text evidence="2">Belongs to the type-1 OGG1 family.</text>
</comment>
<comment type="catalytic activity">
    <reaction evidence="12">
        <text>2'-deoxyribonucleotide-(2'-deoxyribose 5'-phosphate)-2'-deoxyribonucleotide-DNA = a 3'-end 2'-deoxyribonucleotide-(2,3-dehydro-2,3-deoxyribose 5'-phosphate)-DNA + a 5'-end 5'-phospho-2'-deoxyribonucleoside-DNA + H(+)</text>
        <dbReference type="Rhea" id="RHEA:66592"/>
        <dbReference type="Rhea" id="RHEA-COMP:13180"/>
        <dbReference type="Rhea" id="RHEA-COMP:16897"/>
        <dbReference type="Rhea" id="RHEA-COMP:17067"/>
        <dbReference type="ChEBI" id="CHEBI:15378"/>
        <dbReference type="ChEBI" id="CHEBI:136412"/>
        <dbReference type="ChEBI" id="CHEBI:157695"/>
        <dbReference type="ChEBI" id="CHEBI:167181"/>
        <dbReference type="EC" id="4.2.99.18"/>
    </reaction>
</comment>
<feature type="compositionally biased region" description="Basic and acidic residues" evidence="14">
    <location>
        <begin position="146"/>
        <end position="155"/>
    </location>
</feature>
<evidence type="ECO:0000256" key="12">
    <source>
        <dbReference type="ARBA" id="ARBA00044632"/>
    </source>
</evidence>
<keyword evidence="15" id="KW-0732">Signal</keyword>
<dbReference type="Gene3D" id="1.10.340.30">
    <property type="entry name" value="Hypothetical protein, domain 2"/>
    <property type="match status" value="1"/>
</dbReference>
<dbReference type="CDD" id="cd00056">
    <property type="entry name" value="ENDO3c"/>
    <property type="match status" value="1"/>
</dbReference>
<accession>A0A914W915</accession>
<dbReference type="GO" id="GO:0005634">
    <property type="term" value="C:nucleus"/>
    <property type="evidence" value="ECO:0007669"/>
    <property type="project" value="UniProtKB-SubCell"/>
</dbReference>
<proteinExistence type="inferred from homology"/>
<dbReference type="InterPro" id="IPR027417">
    <property type="entry name" value="P-loop_NTPase"/>
</dbReference>
<dbReference type="InterPro" id="IPR052054">
    <property type="entry name" value="Oxidative_DNA_repair_enzyme"/>
</dbReference>
<name>A0A914W915_9BILA</name>
<dbReference type="PANTHER" id="PTHR10242:SF2">
    <property type="entry name" value="N-GLYCOSYLASE_DNA LYASE"/>
    <property type="match status" value="1"/>
</dbReference>
<dbReference type="SMART" id="SM00478">
    <property type="entry name" value="ENDO3c"/>
    <property type="match status" value="1"/>
</dbReference>
<dbReference type="EC" id="4.2.99.18" evidence="3"/>
<dbReference type="FunFam" id="1.10.340.30:FF:000006">
    <property type="entry name" value="N-glycosylase/DNA lyase isoform X2"/>
    <property type="match status" value="1"/>
</dbReference>
<dbReference type="SUPFAM" id="SSF55945">
    <property type="entry name" value="TATA-box binding protein-like"/>
    <property type="match status" value="1"/>
</dbReference>
<feature type="chain" id="PRO_5036964500" description="N-glycosylase/DNA lyase" evidence="15">
    <location>
        <begin position="21"/>
        <end position="660"/>
    </location>
</feature>
<evidence type="ECO:0000256" key="15">
    <source>
        <dbReference type="SAM" id="SignalP"/>
    </source>
</evidence>
<protein>
    <recommendedName>
        <fullName evidence="13">N-glycosylase/DNA lyase</fullName>
        <ecNumber evidence="3">4.2.99.18</ecNumber>
    </recommendedName>
</protein>
<reference evidence="18" key="1">
    <citation type="submission" date="2022-11" db="UniProtKB">
        <authorList>
            <consortium name="WormBaseParasite"/>
        </authorList>
    </citation>
    <scope>IDENTIFICATION</scope>
</reference>
<keyword evidence="8" id="KW-0539">Nucleus</keyword>
<evidence type="ECO:0000256" key="4">
    <source>
        <dbReference type="ARBA" id="ARBA00022763"/>
    </source>
</evidence>
<dbReference type="InterPro" id="IPR011257">
    <property type="entry name" value="DNA_glycosylase"/>
</dbReference>
<evidence type="ECO:0000313" key="18">
    <source>
        <dbReference type="WBParaSite" id="PSAMB.scaffold3448size21566.g21488.t1"/>
    </source>
</evidence>
<dbReference type="Pfam" id="PF00730">
    <property type="entry name" value="HhH-GPD"/>
    <property type="match status" value="1"/>
</dbReference>
<evidence type="ECO:0000256" key="9">
    <source>
        <dbReference type="ARBA" id="ARBA00023268"/>
    </source>
</evidence>
<dbReference type="GO" id="GO:0006285">
    <property type="term" value="P:base-excision repair, AP site formation"/>
    <property type="evidence" value="ECO:0007669"/>
    <property type="project" value="TreeGrafter"/>
</dbReference>
<dbReference type="GO" id="GO:0006289">
    <property type="term" value="P:nucleotide-excision repair"/>
    <property type="evidence" value="ECO:0007669"/>
    <property type="project" value="InterPro"/>
</dbReference>
<dbReference type="InterPro" id="IPR003265">
    <property type="entry name" value="HhH-GPD_domain"/>
</dbReference>
<feature type="domain" description="HhH-GPD" evidence="16">
    <location>
        <begin position="398"/>
        <end position="571"/>
    </location>
</feature>
<dbReference type="PANTHER" id="PTHR10242">
    <property type="entry name" value="8-OXOGUANINE DNA GLYCOSYLASE"/>
    <property type="match status" value="1"/>
</dbReference>
<dbReference type="AlphaFoldDB" id="A0A914W915"/>
<evidence type="ECO:0000256" key="8">
    <source>
        <dbReference type="ARBA" id="ARBA00023242"/>
    </source>
</evidence>
<keyword evidence="6" id="KW-0234">DNA repair</keyword>
<dbReference type="Pfam" id="PF07934">
    <property type="entry name" value="OGG_N"/>
    <property type="match status" value="1"/>
</dbReference>
<dbReference type="GO" id="GO:0140078">
    <property type="term" value="F:class I DNA-(apurinic or apyrimidinic site) endonuclease activity"/>
    <property type="evidence" value="ECO:0007669"/>
    <property type="project" value="UniProtKB-EC"/>
</dbReference>
<feature type="compositionally biased region" description="Basic and acidic residues" evidence="14">
    <location>
        <begin position="165"/>
        <end position="178"/>
    </location>
</feature>
<evidence type="ECO:0000256" key="1">
    <source>
        <dbReference type="ARBA" id="ARBA00004123"/>
    </source>
</evidence>
<evidence type="ECO:0000313" key="17">
    <source>
        <dbReference type="Proteomes" id="UP000887566"/>
    </source>
</evidence>
<dbReference type="Gene3D" id="1.10.1670.10">
    <property type="entry name" value="Helix-hairpin-Helix base-excision DNA repair enzymes (C-terminal)"/>
    <property type="match status" value="1"/>
</dbReference>
<comment type="function">
    <text evidence="11">DNA repair enzyme that incises DNA at 8-oxoG residues. Excises 7,8-dihydro-8-oxoguanine and 2,6-diamino-4-hydroxy-5-N-methylformamidopyrimidine (FAPY) from damaged DNA. Has a beta-lyase activity that nicks DNA 3' to the lesion.</text>
</comment>
<dbReference type="WBParaSite" id="PSAMB.scaffold3448size21566.g21488.t1">
    <property type="protein sequence ID" value="PSAMB.scaffold3448size21566.g21488.t1"/>
    <property type="gene ID" value="PSAMB.scaffold3448size21566.g21488"/>
</dbReference>
<dbReference type="SUPFAM" id="SSF48150">
    <property type="entry name" value="DNA-glycosylase"/>
    <property type="match status" value="1"/>
</dbReference>
<sequence length="660" mass="74032">MPFMLVLVMGLPACGKTTLCRQLAAALADRRIGCLHVCYDALLNDRAQWGEPWHAWKADRKLVESSVRRLIGLDPAAFVDEQFFRNFTESLGATALPPSENVCVLLDDNFYLASMRRPFRRMANAAGIPFALIDVRCSTTIAEERNDARATEERVSSSTMKRMRERMEQPKSGPDKNDKDMLIFSGEGVDPVANVVDWLVEVLNRPFDTPVAVASEQDKLDDRLTTQSSALHQVDLTLRQAIGELTREHLAQWPDCGRRLASAKSALMRQFQVGQLAASDSDLTSLKSLLLETAQWRLMPEDGSELIGVAKHRVWQLKRQSDETFGFSVLARFSRANGDDASALREYLQLGPDLRQLYAHWCDIDSYFKKLVDCQPDTLSGIRMLAQDPLECLLSFICSSNNHISRISQMIERLCEAYGEKVETGDGTAFFDFPSLESLCAEGVEERLRELGFGYRAAYVAKTAKQLIEKGGVAWLHELINVDHTTAREALMQLAGIGPKVADCVCLMSLNKTDVVPCDTHVWQITAAQYMPALRKSKSVTAKLHNEIGQFYRERFGPYAGWAHTVLFSADLKRFSSQQAAVDSESSSPPPKRALFASDHREYLSCLSASANARRLHVMSKKLIAMRCYTYDVLLVILPTDVCSCLLCRAYVNYIQKRKN</sequence>
<dbReference type="GO" id="GO:0034039">
    <property type="term" value="F:8-oxo-7,8-dihydroguanine DNA N-glycosylase activity"/>
    <property type="evidence" value="ECO:0007669"/>
    <property type="project" value="TreeGrafter"/>
</dbReference>
<dbReference type="Gene3D" id="3.40.50.300">
    <property type="entry name" value="P-loop containing nucleotide triphosphate hydrolases"/>
    <property type="match status" value="1"/>
</dbReference>
<evidence type="ECO:0000256" key="10">
    <source>
        <dbReference type="ARBA" id="ARBA00023295"/>
    </source>
</evidence>
<dbReference type="GO" id="GO:0003684">
    <property type="term" value="F:damaged DNA binding"/>
    <property type="evidence" value="ECO:0007669"/>
    <property type="project" value="InterPro"/>
</dbReference>